<feature type="coiled-coil region" evidence="1">
    <location>
        <begin position="135"/>
        <end position="162"/>
    </location>
</feature>
<name>A0A4Q5A4G0_9BIFI</name>
<sequence length="245" mass="27949">MAKEHTEYESTAGAVGDNQASDTVVRESRIDPVVGMIYVLTNPSFPQFVKIGYCDDAEHYLSDLNASWSVPYPFHLYATYATPEHLADQVLHKLIDRLELDPYACDRQESRMHVRGFFEISPEDVYDLLETIACISGTANKLRRYNTTVEELQDARDAEESRRREPFRFSMIDLQPGASIQYIHDSSLQIRIKDDRHVEYAGKTYSLIGLAQELKGDQDVCSGTRYFTYLGDTLLDLRDQAGTDE</sequence>
<protein>
    <recommendedName>
        <fullName evidence="3">Bacteriophage T5 Orf172 DNA-binding domain-containing protein</fullName>
    </recommendedName>
</protein>
<dbReference type="Pfam" id="PF10544">
    <property type="entry name" value="T5orf172"/>
    <property type="match status" value="1"/>
</dbReference>
<feature type="region of interest" description="Disordered" evidence="2">
    <location>
        <begin position="1"/>
        <end position="23"/>
    </location>
</feature>
<accession>A0A4Q5A4G0</accession>
<evidence type="ECO:0000256" key="1">
    <source>
        <dbReference type="SAM" id="Coils"/>
    </source>
</evidence>
<dbReference type="InterPro" id="IPR018306">
    <property type="entry name" value="Phage_T5_Orf172_DNA-bd"/>
</dbReference>
<evidence type="ECO:0000313" key="4">
    <source>
        <dbReference type="EMBL" id="RYQ18546.1"/>
    </source>
</evidence>
<reference evidence="4 5" key="1">
    <citation type="submission" date="2018-12" db="EMBL/GenBank/DDBJ databases">
        <title>Unveiling genomic diversity among members of the Bifidobacterium pseudolongum species, a widely distributed gut commensal of the animal kingdom.</title>
        <authorList>
            <person name="Lugli G.A."/>
            <person name="Duranti S."/>
            <person name="Albert K."/>
            <person name="Mancabelli L."/>
            <person name="Napoli S."/>
            <person name="Viappiani A."/>
            <person name="Anzalone R."/>
            <person name="Longhi G."/>
            <person name="Milani C."/>
            <person name="Turroni F."/>
            <person name="Alessandri G."/>
            <person name="Sela D.A."/>
            <person name="Van Sinderen D."/>
            <person name="Ventura M."/>
        </authorList>
    </citation>
    <scope>NUCLEOTIDE SEQUENCE [LARGE SCALE GENOMIC DNA]</scope>
    <source>
        <strain evidence="4 5">2054B</strain>
    </source>
</reference>
<dbReference type="AlphaFoldDB" id="A0A4Q5A4G0"/>
<dbReference type="Proteomes" id="UP000294221">
    <property type="component" value="Unassembled WGS sequence"/>
</dbReference>
<comment type="caution">
    <text evidence="4">The sequence shown here is derived from an EMBL/GenBank/DDBJ whole genome shotgun (WGS) entry which is preliminary data.</text>
</comment>
<evidence type="ECO:0000259" key="3">
    <source>
        <dbReference type="Pfam" id="PF10544"/>
    </source>
</evidence>
<feature type="domain" description="Bacteriophage T5 Orf172 DNA-binding" evidence="3">
    <location>
        <begin position="35"/>
        <end position="132"/>
    </location>
</feature>
<gene>
    <name evidence="4" type="ORF">PG2054B_1608</name>
</gene>
<organism evidence="4 5">
    <name type="scientific">Bifidobacterium pseudolongum subsp. pseudolongum</name>
    <dbReference type="NCBI Taxonomy" id="31954"/>
    <lineage>
        <taxon>Bacteria</taxon>
        <taxon>Bacillati</taxon>
        <taxon>Actinomycetota</taxon>
        <taxon>Actinomycetes</taxon>
        <taxon>Bifidobacteriales</taxon>
        <taxon>Bifidobacteriaceae</taxon>
        <taxon>Bifidobacterium</taxon>
    </lineage>
</organism>
<proteinExistence type="predicted"/>
<evidence type="ECO:0000256" key="2">
    <source>
        <dbReference type="SAM" id="MobiDB-lite"/>
    </source>
</evidence>
<evidence type="ECO:0000313" key="5">
    <source>
        <dbReference type="Proteomes" id="UP000294221"/>
    </source>
</evidence>
<keyword evidence="1" id="KW-0175">Coiled coil</keyword>
<dbReference type="EMBL" id="RYUN01000016">
    <property type="protein sequence ID" value="RYQ18546.1"/>
    <property type="molecule type" value="Genomic_DNA"/>
</dbReference>